<evidence type="ECO:0000256" key="1">
    <source>
        <dbReference type="SAM" id="Phobius"/>
    </source>
</evidence>
<reference evidence="2" key="2">
    <citation type="journal article" date="2015" name="Data Brief">
        <title>Shoot transcriptome of the giant reed, Arundo donax.</title>
        <authorList>
            <person name="Barrero R.A."/>
            <person name="Guerrero F.D."/>
            <person name="Moolhuijzen P."/>
            <person name="Goolsby J.A."/>
            <person name="Tidwell J."/>
            <person name="Bellgard S.E."/>
            <person name="Bellgard M.I."/>
        </authorList>
    </citation>
    <scope>NUCLEOTIDE SEQUENCE</scope>
    <source>
        <tissue evidence="2">Shoot tissue taken approximately 20 cm above the soil surface</tissue>
    </source>
</reference>
<sequence length="34" mass="3850">MVLLQDVYLAISLVFCFASVTFLITPVVLLYMLL</sequence>
<evidence type="ECO:0000313" key="2">
    <source>
        <dbReference type="EMBL" id="JAD43069.1"/>
    </source>
</evidence>
<reference evidence="2" key="1">
    <citation type="submission" date="2014-09" db="EMBL/GenBank/DDBJ databases">
        <authorList>
            <person name="Magalhaes I.L.F."/>
            <person name="Oliveira U."/>
            <person name="Santos F.R."/>
            <person name="Vidigal T.H.D.A."/>
            <person name="Brescovit A.D."/>
            <person name="Santos A.J."/>
        </authorList>
    </citation>
    <scope>NUCLEOTIDE SEQUENCE</scope>
    <source>
        <tissue evidence="2">Shoot tissue taken approximately 20 cm above the soil surface</tissue>
    </source>
</reference>
<keyword evidence="1" id="KW-0812">Transmembrane</keyword>
<accession>A0A0A8ZUL0</accession>
<keyword evidence="1" id="KW-0472">Membrane</keyword>
<dbReference type="AlphaFoldDB" id="A0A0A8ZUL0"/>
<dbReference type="EMBL" id="GBRH01254826">
    <property type="protein sequence ID" value="JAD43069.1"/>
    <property type="molecule type" value="Transcribed_RNA"/>
</dbReference>
<proteinExistence type="predicted"/>
<organism evidence="2">
    <name type="scientific">Arundo donax</name>
    <name type="common">Giant reed</name>
    <name type="synonym">Donax arundinaceus</name>
    <dbReference type="NCBI Taxonomy" id="35708"/>
    <lineage>
        <taxon>Eukaryota</taxon>
        <taxon>Viridiplantae</taxon>
        <taxon>Streptophyta</taxon>
        <taxon>Embryophyta</taxon>
        <taxon>Tracheophyta</taxon>
        <taxon>Spermatophyta</taxon>
        <taxon>Magnoliopsida</taxon>
        <taxon>Liliopsida</taxon>
        <taxon>Poales</taxon>
        <taxon>Poaceae</taxon>
        <taxon>PACMAD clade</taxon>
        <taxon>Arundinoideae</taxon>
        <taxon>Arundineae</taxon>
        <taxon>Arundo</taxon>
    </lineage>
</organism>
<feature type="transmembrane region" description="Helical" evidence="1">
    <location>
        <begin position="7"/>
        <end position="33"/>
    </location>
</feature>
<protein>
    <submittedName>
        <fullName evidence="2">Uncharacterized protein</fullName>
    </submittedName>
</protein>
<keyword evidence="1" id="KW-1133">Transmembrane helix</keyword>
<name>A0A0A8ZUL0_ARUDO</name>